<dbReference type="PANTHER" id="PTHR12840:SF1">
    <property type="entry name" value="NADH DEHYDROGENASE [UBIQUINONE] 1 BETA SUBCOMPLEX SUBUNIT 8, MITOCHONDRIAL"/>
    <property type="match status" value="1"/>
</dbReference>
<reference evidence="2" key="2">
    <citation type="submission" date="2014-06" db="EMBL/GenBank/DDBJ databases">
        <title>The complete genome of Blastobotrys (Arxula) adeninivorans LS3 - a yeast of biotechnological interest.</title>
        <authorList>
            <person name="Kunze G."/>
            <person name="Gaillardin C."/>
            <person name="Czernicka M."/>
            <person name="Durrens P."/>
            <person name="Martin T."/>
            <person name="Boer E."/>
            <person name="Gabaldon T."/>
            <person name="Cruz J."/>
            <person name="Talla E."/>
            <person name="Marck C."/>
            <person name="Goffeau A."/>
            <person name="Barbe V."/>
            <person name="Baret P."/>
            <person name="Baronian K."/>
            <person name="Beier S."/>
            <person name="Bleykasten C."/>
            <person name="Bode R."/>
            <person name="Casaregola S."/>
            <person name="Despons L."/>
            <person name="Fairhead C."/>
            <person name="Giersberg M."/>
            <person name="Gierski P."/>
            <person name="Hahnel U."/>
            <person name="Hartmann A."/>
            <person name="Jankowska D."/>
            <person name="Jubin C."/>
            <person name="Jung P."/>
            <person name="Lafontaine I."/>
            <person name="Leh-Louis V."/>
            <person name="Lemaire M."/>
            <person name="Marcet-Houben M."/>
            <person name="Mascher M."/>
            <person name="Morel G."/>
            <person name="Richard G.-F."/>
            <person name="Riechen J."/>
            <person name="Sacerdot C."/>
            <person name="Sarkar A."/>
            <person name="Savel G."/>
            <person name="Schacherer J."/>
            <person name="Sherman D."/>
            <person name="Straub M.-L."/>
            <person name="Stein N."/>
            <person name="Thierry A."/>
            <person name="Trautwein-Schult A."/>
            <person name="Westhof E."/>
            <person name="Worch S."/>
            <person name="Dujon B."/>
            <person name="Souciet J.-L."/>
            <person name="Wincker P."/>
            <person name="Scholz U."/>
            <person name="Neuveglise N."/>
        </authorList>
    </citation>
    <scope>NUCLEOTIDE SEQUENCE</scope>
    <source>
        <strain evidence="2">LS3</strain>
    </source>
</reference>
<evidence type="ECO:0000256" key="1">
    <source>
        <dbReference type="SAM" id="Phobius"/>
    </source>
</evidence>
<keyword evidence="1" id="KW-1133">Transmembrane helix</keyword>
<dbReference type="InterPro" id="IPR008699">
    <property type="entry name" value="NDUFB8"/>
</dbReference>
<dbReference type="Pfam" id="PF05821">
    <property type="entry name" value="NDUF_B8"/>
    <property type="match status" value="1"/>
</dbReference>
<keyword evidence="1" id="KW-0472">Membrane</keyword>
<name>A0A060SWV4_BLAAD</name>
<dbReference type="GO" id="GO:0005739">
    <property type="term" value="C:mitochondrion"/>
    <property type="evidence" value="ECO:0007669"/>
    <property type="project" value="InterPro"/>
</dbReference>
<keyword evidence="1" id="KW-0812">Transmembrane</keyword>
<organism evidence="2">
    <name type="scientific">Blastobotrys adeninivorans</name>
    <name type="common">Yeast</name>
    <name type="synonym">Arxula adeninivorans</name>
    <dbReference type="NCBI Taxonomy" id="409370"/>
    <lineage>
        <taxon>Eukaryota</taxon>
        <taxon>Fungi</taxon>
        <taxon>Dikarya</taxon>
        <taxon>Ascomycota</taxon>
        <taxon>Saccharomycotina</taxon>
        <taxon>Dipodascomycetes</taxon>
        <taxon>Dipodascales</taxon>
        <taxon>Trichomonascaceae</taxon>
        <taxon>Blastobotrys</taxon>
    </lineage>
</organism>
<protein>
    <submittedName>
        <fullName evidence="2">ARAD1A08448p</fullName>
    </submittedName>
</protein>
<dbReference type="PANTHER" id="PTHR12840">
    <property type="entry name" value="NADH-UBIQUINONE OXIDOREDUCTASE ASHI SUBUNIT"/>
    <property type="match status" value="1"/>
</dbReference>
<dbReference type="EMBL" id="HG937691">
    <property type="protein sequence ID" value="CDP33395.1"/>
    <property type="molecule type" value="Genomic_DNA"/>
</dbReference>
<feature type="transmembrane region" description="Helical" evidence="1">
    <location>
        <begin position="107"/>
        <end position="126"/>
    </location>
</feature>
<dbReference type="AlphaFoldDB" id="A0A060SWV4"/>
<gene>
    <name evidence="2" type="ORF">GNLVRS02_ARAD1A08448g</name>
</gene>
<sequence length="162" mass="18723">MLRTGLRTVRPSAVTRVVGARFNSSVPVTSKLVEPETAETRKNDDRLIGDYPDIKPEFYQHRNPHVKYDEQQNKRNTGEPVYHRYDLIDVWSPDRYDFVSNETAVRWFGYAVAGFVGFSLFCYNFVNHEAPAVRRSYPHEGLYKALGGTEEDKEVYQARVDA</sequence>
<proteinExistence type="predicted"/>
<accession>A0A060SWV4</accession>
<dbReference type="PhylomeDB" id="A0A060SWV4"/>
<reference evidence="2" key="1">
    <citation type="submission" date="2014-02" db="EMBL/GenBank/DDBJ databases">
        <authorList>
            <person name="Genoscope - CEA"/>
        </authorList>
    </citation>
    <scope>NUCLEOTIDE SEQUENCE</scope>
    <source>
        <strain evidence="2">LS3</strain>
    </source>
</reference>
<evidence type="ECO:0000313" key="2">
    <source>
        <dbReference type="EMBL" id="CDP33395.1"/>
    </source>
</evidence>